<feature type="non-terminal residue" evidence="2">
    <location>
        <position position="1"/>
    </location>
</feature>
<proteinExistence type="predicted"/>
<evidence type="ECO:0008006" key="4">
    <source>
        <dbReference type="Google" id="ProtNLM"/>
    </source>
</evidence>
<organism evidence="2 3">
    <name type="scientific">Pristionchus mayeri</name>
    <dbReference type="NCBI Taxonomy" id="1317129"/>
    <lineage>
        <taxon>Eukaryota</taxon>
        <taxon>Metazoa</taxon>
        <taxon>Ecdysozoa</taxon>
        <taxon>Nematoda</taxon>
        <taxon>Chromadorea</taxon>
        <taxon>Rhabditida</taxon>
        <taxon>Rhabditina</taxon>
        <taxon>Diplogasteromorpha</taxon>
        <taxon>Diplogasteroidea</taxon>
        <taxon>Neodiplogasteridae</taxon>
        <taxon>Pristionchus</taxon>
    </lineage>
</organism>
<dbReference type="GO" id="GO:0008374">
    <property type="term" value="F:O-acyltransferase activity"/>
    <property type="evidence" value="ECO:0007669"/>
    <property type="project" value="InterPro"/>
</dbReference>
<reference evidence="3" key="1">
    <citation type="submission" date="2022-10" db="EMBL/GenBank/DDBJ databases">
        <title>Genome assembly of Pristionchus species.</title>
        <authorList>
            <person name="Yoshida K."/>
            <person name="Sommer R.J."/>
        </authorList>
    </citation>
    <scope>NUCLEOTIDE SEQUENCE [LARGE SCALE GENOMIC DNA]</scope>
    <source>
        <strain evidence="3">RS5460</strain>
    </source>
</reference>
<protein>
    <recommendedName>
        <fullName evidence="4">Lecithin:cholesterol acyltransferase</fullName>
    </recommendedName>
</protein>
<keyword evidence="1" id="KW-1133">Transmembrane helix</keyword>
<sequence length="470" mass="52800">PTSRRGLRREALFLSTAILVGSHQSGAHKTHWMGAIITSALLLLSLLTFTIVDASPAIRRSSSKVAGYPVIMIPGDAGSQLKANLTGKPEVVHYACSKTTSEYFDLWLDLRSFAPILIDCWVDNMKLVFNNETKTTDNMPGVDVKVPDFGSTSAIEWLDTSKASQGRYFTDIVEALVSWGYRRGKDVVGAPYDWRRAPNEHTFYYKQLKVLTENMYRWNGNKKVVFVAHSMGNPTLKYFLDHVVDSDWKAKFVKSFVSIAAPWGGSMQVVKLFASGYNMNYYRILLPPSSLRGMQRSFTSSALLFPNEGAWNTSEVFALDKTTNKTYTTGNIQEFFTDIGYEIGWEQYKVAGPPLLGGFNAPDVDTHCIYGYGMETPERFEWDAKYFPDYPPNIAMGDGDGTVNRRSAEVCLNWRTEVKKRRQEAKAANGGKDNGGVRITAHGIEKAEHMDIMKNAAMIERVRQVLYDEI</sequence>
<dbReference type="EMBL" id="BTRK01000005">
    <property type="protein sequence ID" value="GMR54990.1"/>
    <property type="molecule type" value="Genomic_DNA"/>
</dbReference>
<dbReference type="Proteomes" id="UP001328107">
    <property type="component" value="Unassembled WGS sequence"/>
</dbReference>
<dbReference type="SUPFAM" id="SSF53474">
    <property type="entry name" value="alpha/beta-Hydrolases"/>
    <property type="match status" value="1"/>
</dbReference>
<keyword evidence="3" id="KW-1185">Reference proteome</keyword>
<dbReference type="InterPro" id="IPR029058">
    <property type="entry name" value="AB_hydrolase_fold"/>
</dbReference>
<keyword evidence="1" id="KW-0472">Membrane</keyword>
<evidence type="ECO:0000313" key="2">
    <source>
        <dbReference type="EMBL" id="GMR54990.1"/>
    </source>
</evidence>
<dbReference type="Pfam" id="PF02450">
    <property type="entry name" value="LCAT"/>
    <property type="match status" value="2"/>
</dbReference>
<feature type="transmembrane region" description="Helical" evidence="1">
    <location>
        <begin position="32"/>
        <end position="52"/>
    </location>
</feature>
<dbReference type="AlphaFoldDB" id="A0AAN5I8H1"/>
<dbReference type="InterPro" id="IPR003386">
    <property type="entry name" value="LACT/PDAT_acylTrfase"/>
</dbReference>
<dbReference type="PANTHER" id="PTHR11440">
    <property type="entry name" value="LECITHIN-CHOLESTEROL ACYLTRANSFERASE-RELATED"/>
    <property type="match status" value="1"/>
</dbReference>
<dbReference type="GO" id="GO:0006629">
    <property type="term" value="P:lipid metabolic process"/>
    <property type="evidence" value="ECO:0007669"/>
    <property type="project" value="InterPro"/>
</dbReference>
<accession>A0AAN5I8H1</accession>
<comment type="caution">
    <text evidence="2">The sequence shown here is derived from an EMBL/GenBank/DDBJ whole genome shotgun (WGS) entry which is preliminary data.</text>
</comment>
<name>A0AAN5I8H1_9BILA</name>
<dbReference type="Gene3D" id="3.40.50.1820">
    <property type="entry name" value="alpha/beta hydrolase"/>
    <property type="match status" value="1"/>
</dbReference>
<evidence type="ECO:0000256" key="1">
    <source>
        <dbReference type="SAM" id="Phobius"/>
    </source>
</evidence>
<evidence type="ECO:0000313" key="3">
    <source>
        <dbReference type="Proteomes" id="UP001328107"/>
    </source>
</evidence>
<gene>
    <name evidence="2" type="ORF">PMAYCL1PPCAC_25185</name>
</gene>
<keyword evidence="1" id="KW-0812">Transmembrane</keyword>